<feature type="compositionally biased region" description="Polar residues" evidence="1">
    <location>
        <begin position="1"/>
        <end position="14"/>
    </location>
</feature>
<name>A0A2T2ZW92_9PEZI</name>
<evidence type="ECO:0000313" key="3">
    <source>
        <dbReference type="Proteomes" id="UP000241462"/>
    </source>
</evidence>
<reference evidence="2 3" key="1">
    <citation type="journal article" date="2018" name="Mycol. Prog.">
        <title>Coniella lustricola, a new species from submerged detritus.</title>
        <authorList>
            <person name="Raudabaugh D.B."/>
            <person name="Iturriaga T."/>
            <person name="Carver A."/>
            <person name="Mondo S."/>
            <person name="Pangilinan J."/>
            <person name="Lipzen A."/>
            <person name="He G."/>
            <person name="Amirebrahimi M."/>
            <person name="Grigoriev I.V."/>
            <person name="Miller A.N."/>
        </authorList>
    </citation>
    <scope>NUCLEOTIDE SEQUENCE [LARGE SCALE GENOMIC DNA]</scope>
    <source>
        <strain evidence="2 3">B22-T-1</strain>
    </source>
</reference>
<accession>A0A2T2ZW92</accession>
<dbReference type="EMBL" id="KZ678615">
    <property type="protein sequence ID" value="PSR78259.1"/>
    <property type="molecule type" value="Genomic_DNA"/>
</dbReference>
<dbReference type="AlphaFoldDB" id="A0A2T2ZW92"/>
<organism evidence="2 3">
    <name type="scientific">Coniella lustricola</name>
    <dbReference type="NCBI Taxonomy" id="2025994"/>
    <lineage>
        <taxon>Eukaryota</taxon>
        <taxon>Fungi</taxon>
        <taxon>Dikarya</taxon>
        <taxon>Ascomycota</taxon>
        <taxon>Pezizomycotina</taxon>
        <taxon>Sordariomycetes</taxon>
        <taxon>Sordariomycetidae</taxon>
        <taxon>Diaporthales</taxon>
        <taxon>Schizoparmaceae</taxon>
        <taxon>Coniella</taxon>
    </lineage>
</organism>
<feature type="region of interest" description="Disordered" evidence="1">
    <location>
        <begin position="1"/>
        <end position="33"/>
    </location>
</feature>
<protein>
    <submittedName>
        <fullName evidence="2">Uncharacterized protein</fullName>
    </submittedName>
</protein>
<dbReference type="Proteomes" id="UP000241462">
    <property type="component" value="Unassembled WGS sequence"/>
</dbReference>
<sequence length="154" mass="18067">MQSSPRENSSLGSTTEEHISSGGHPKIPNMSRKNTEWPGCVPVRAEAILTYLCVKAVYSRHVMAVTRARLAWARWHWRRSSREPRRHVGRRRFRESNSRHRRTDVGSALVIQDLVWRQLREASLYGHWRLGPRRRHVATALEFSHLLTRQLSWV</sequence>
<keyword evidence="3" id="KW-1185">Reference proteome</keyword>
<gene>
    <name evidence="2" type="ORF">BD289DRAFT_444203</name>
</gene>
<proteinExistence type="predicted"/>
<evidence type="ECO:0000256" key="1">
    <source>
        <dbReference type="SAM" id="MobiDB-lite"/>
    </source>
</evidence>
<dbReference type="InParanoid" id="A0A2T2ZW92"/>
<evidence type="ECO:0000313" key="2">
    <source>
        <dbReference type="EMBL" id="PSR78259.1"/>
    </source>
</evidence>